<gene>
    <name evidence="2" type="ORF">QBC46DRAFT_371237</name>
</gene>
<keyword evidence="1" id="KW-1133">Transmembrane helix</keyword>
<feature type="transmembrane region" description="Helical" evidence="1">
    <location>
        <begin position="114"/>
        <end position="141"/>
    </location>
</feature>
<keyword evidence="1" id="KW-0812">Transmembrane</keyword>
<name>A0AAN6NH13_9PEZI</name>
<dbReference type="Proteomes" id="UP001303473">
    <property type="component" value="Unassembled WGS sequence"/>
</dbReference>
<sequence length="144" mass="15499">MTWLAKLPLLLHAVIETAASLSFILVPHKQLPLPPSATSSSSAEARLLLRSYGGLLLSTNLLCFVFFFSPPDLNYASGLVSLCIASYHPFPVYRAYARIQHNIGMSSSSPSQKSFLGGPALHLVVHLILFVGLLASGYTLLNSS</sequence>
<accession>A0AAN6NH13</accession>
<reference evidence="3" key="1">
    <citation type="journal article" date="2023" name="Mol. Phylogenet. Evol.">
        <title>Genome-scale phylogeny and comparative genomics of the fungal order Sordariales.</title>
        <authorList>
            <person name="Hensen N."/>
            <person name="Bonometti L."/>
            <person name="Westerberg I."/>
            <person name="Brannstrom I.O."/>
            <person name="Guillou S."/>
            <person name="Cros-Aarteil S."/>
            <person name="Calhoun S."/>
            <person name="Haridas S."/>
            <person name="Kuo A."/>
            <person name="Mondo S."/>
            <person name="Pangilinan J."/>
            <person name="Riley R."/>
            <person name="LaButti K."/>
            <person name="Andreopoulos B."/>
            <person name="Lipzen A."/>
            <person name="Chen C."/>
            <person name="Yan M."/>
            <person name="Daum C."/>
            <person name="Ng V."/>
            <person name="Clum A."/>
            <person name="Steindorff A."/>
            <person name="Ohm R.A."/>
            <person name="Martin F."/>
            <person name="Silar P."/>
            <person name="Natvig D.O."/>
            <person name="Lalanne C."/>
            <person name="Gautier V."/>
            <person name="Ament-Velasquez S.L."/>
            <person name="Kruys A."/>
            <person name="Hutchinson M.I."/>
            <person name="Powell A.J."/>
            <person name="Barry K."/>
            <person name="Miller A.N."/>
            <person name="Grigoriev I.V."/>
            <person name="Debuchy R."/>
            <person name="Gladieux P."/>
            <person name="Hiltunen Thoren M."/>
            <person name="Johannesson H."/>
        </authorList>
    </citation>
    <scope>NUCLEOTIDE SEQUENCE [LARGE SCALE GENOMIC DNA]</scope>
    <source>
        <strain evidence="3">CBS 340.73</strain>
    </source>
</reference>
<dbReference type="EMBL" id="MU853754">
    <property type="protein sequence ID" value="KAK3945631.1"/>
    <property type="molecule type" value="Genomic_DNA"/>
</dbReference>
<protein>
    <submittedName>
        <fullName evidence="2">Uncharacterized protein</fullName>
    </submittedName>
</protein>
<organism evidence="2 3">
    <name type="scientific">Diplogelasinospora grovesii</name>
    <dbReference type="NCBI Taxonomy" id="303347"/>
    <lineage>
        <taxon>Eukaryota</taxon>
        <taxon>Fungi</taxon>
        <taxon>Dikarya</taxon>
        <taxon>Ascomycota</taxon>
        <taxon>Pezizomycotina</taxon>
        <taxon>Sordariomycetes</taxon>
        <taxon>Sordariomycetidae</taxon>
        <taxon>Sordariales</taxon>
        <taxon>Diplogelasinosporaceae</taxon>
        <taxon>Diplogelasinospora</taxon>
    </lineage>
</organism>
<feature type="transmembrane region" description="Helical" evidence="1">
    <location>
        <begin position="47"/>
        <end position="69"/>
    </location>
</feature>
<proteinExistence type="predicted"/>
<comment type="caution">
    <text evidence="2">The sequence shown here is derived from an EMBL/GenBank/DDBJ whole genome shotgun (WGS) entry which is preliminary data.</text>
</comment>
<evidence type="ECO:0000313" key="3">
    <source>
        <dbReference type="Proteomes" id="UP001303473"/>
    </source>
</evidence>
<keyword evidence="3" id="KW-1185">Reference proteome</keyword>
<feature type="transmembrane region" description="Helical" evidence="1">
    <location>
        <begin position="75"/>
        <end position="93"/>
    </location>
</feature>
<evidence type="ECO:0000313" key="2">
    <source>
        <dbReference type="EMBL" id="KAK3945631.1"/>
    </source>
</evidence>
<dbReference type="AlphaFoldDB" id="A0AAN6NH13"/>
<evidence type="ECO:0000256" key="1">
    <source>
        <dbReference type="SAM" id="Phobius"/>
    </source>
</evidence>
<feature type="transmembrane region" description="Helical" evidence="1">
    <location>
        <begin position="6"/>
        <end position="26"/>
    </location>
</feature>
<keyword evidence="1" id="KW-0472">Membrane</keyword>